<dbReference type="SMART" id="SM00671">
    <property type="entry name" value="SEL1"/>
    <property type="match status" value="2"/>
</dbReference>
<dbReference type="EMBL" id="CAJVPP010000432">
    <property type="protein sequence ID" value="CAG8482044.1"/>
    <property type="molecule type" value="Genomic_DNA"/>
</dbReference>
<proteinExistence type="predicted"/>
<feature type="compositionally biased region" description="Low complexity" evidence="2">
    <location>
        <begin position="213"/>
        <end position="230"/>
    </location>
</feature>
<name>A0A9N8WF11_FUNMO</name>
<dbReference type="PANTHER" id="PTHR45011:SF1">
    <property type="entry name" value="DAP3-BINDING CELL DEATH ENHANCER 1"/>
    <property type="match status" value="1"/>
</dbReference>
<organism evidence="3 4">
    <name type="scientific">Funneliformis mosseae</name>
    <name type="common">Endomycorrhizal fungus</name>
    <name type="synonym">Glomus mosseae</name>
    <dbReference type="NCBI Taxonomy" id="27381"/>
    <lineage>
        <taxon>Eukaryota</taxon>
        <taxon>Fungi</taxon>
        <taxon>Fungi incertae sedis</taxon>
        <taxon>Mucoromycota</taxon>
        <taxon>Glomeromycotina</taxon>
        <taxon>Glomeromycetes</taxon>
        <taxon>Glomerales</taxon>
        <taxon>Glomeraceae</taxon>
        <taxon>Funneliformis</taxon>
    </lineage>
</organism>
<dbReference type="InterPro" id="IPR011990">
    <property type="entry name" value="TPR-like_helical_dom_sf"/>
</dbReference>
<dbReference type="SUPFAM" id="SSF81901">
    <property type="entry name" value="HCP-like"/>
    <property type="match status" value="1"/>
</dbReference>
<feature type="region of interest" description="Disordered" evidence="2">
    <location>
        <begin position="213"/>
        <end position="254"/>
    </location>
</feature>
<dbReference type="Proteomes" id="UP000789375">
    <property type="component" value="Unassembled WGS sequence"/>
</dbReference>
<comment type="caution">
    <text evidence="3">The sequence shown here is derived from an EMBL/GenBank/DDBJ whole genome shotgun (WGS) entry which is preliminary data.</text>
</comment>
<evidence type="ECO:0000313" key="3">
    <source>
        <dbReference type="EMBL" id="CAG8482044.1"/>
    </source>
</evidence>
<sequence>MENTKWLEQAIKEGHINFHAYEKFSDVVVIGRGAFGEVYKAAWDNRGMIVALKSLLSNLEENVNPQLLNELIKEHLGEMSSAISDVKGDIAYIEPQLLEDLNDIHLDGSKPKVISSNNIKGTENNSRSNISKSINRRSVSSFTEISSDLSNAINDIDETYHSCHSNGITGSCSADLGLSSEMMNAVNQMDKVYYNNRSDNASEVTSIKSLKINSSASSNSQNVSSSLKSPRLPKSRRSSLNSPPSSPTSLTHGRIQNTDKAFLEELLKFFEELLELSPDTTTMISKLKGYLHNRMREHKSTFKLLLKYHNDVRFACLIGYCLECAIGTAQDKHEGFKYYQKSADSNNSNGQYFLASAEAGNVTSQMELGRCYEEGIGTKKNIQLASECYEKSYKGGFTLAKKRWDHILKIQRRLQLSKNSPNITQALRHRGDLEKSRANTMELPDRVPNQSFSTLRMFKVACFMVKANIIVVLKILNFNGNISTIDYDKYHKSQ</sequence>
<gene>
    <name evidence="3" type="ORF">FMOSSE_LOCUS3076</name>
</gene>
<evidence type="ECO:0000313" key="4">
    <source>
        <dbReference type="Proteomes" id="UP000789375"/>
    </source>
</evidence>
<dbReference type="Gene3D" id="1.25.40.10">
    <property type="entry name" value="Tetratricopeptide repeat domain"/>
    <property type="match status" value="1"/>
</dbReference>
<dbReference type="Pfam" id="PF08238">
    <property type="entry name" value="Sel1"/>
    <property type="match status" value="2"/>
</dbReference>
<dbReference type="Gene3D" id="3.30.200.20">
    <property type="entry name" value="Phosphorylase Kinase, domain 1"/>
    <property type="match status" value="1"/>
</dbReference>
<keyword evidence="4" id="KW-1185">Reference proteome</keyword>
<reference evidence="3" key="1">
    <citation type="submission" date="2021-06" db="EMBL/GenBank/DDBJ databases">
        <authorList>
            <person name="Kallberg Y."/>
            <person name="Tangrot J."/>
            <person name="Rosling A."/>
        </authorList>
    </citation>
    <scope>NUCLEOTIDE SEQUENCE</scope>
    <source>
        <strain evidence="3">87-6 pot B 2015</strain>
    </source>
</reference>
<keyword evidence="1" id="KW-0067">ATP-binding</keyword>
<dbReference type="InterPro" id="IPR006597">
    <property type="entry name" value="Sel1-like"/>
</dbReference>
<protein>
    <submittedName>
        <fullName evidence="3">6375_t:CDS:1</fullName>
    </submittedName>
</protein>
<dbReference type="GO" id="GO:0005524">
    <property type="term" value="F:ATP binding"/>
    <property type="evidence" value="ECO:0007669"/>
    <property type="project" value="UniProtKB-UniRule"/>
</dbReference>
<accession>A0A9N8WF11</accession>
<dbReference type="PANTHER" id="PTHR45011">
    <property type="entry name" value="DAP3-BINDING CELL DEATH ENHANCER 1"/>
    <property type="match status" value="1"/>
</dbReference>
<keyword evidence="1" id="KW-0547">Nucleotide-binding</keyword>
<dbReference type="InterPro" id="IPR017441">
    <property type="entry name" value="Protein_kinase_ATP_BS"/>
</dbReference>
<dbReference type="InterPro" id="IPR011009">
    <property type="entry name" value="Kinase-like_dom_sf"/>
</dbReference>
<dbReference type="InterPro" id="IPR052748">
    <property type="entry name" value="ISR_Activator"/>
</dbReference>
<dbReference type="SUPFAM" id="SSF56112">
    <property type="entry name" value="Protein kinase-like (PK-like)"/>
    <property type="match status" value="1"/>
</dbReference>
<feature type="compositionally biased region" description="Low complexity" evidence="2">
    <location>
        <begin position="238"/>
        <end position="251"/>
    </location>
</feature>
<feature type="binding site" evidence="1">
    <location>
        <position position="53"/>
    </location>
    <ligand>
        <name>ATP</name>
        <dbReference type="ChEBI" id="CHEBI:30616"/>
    </ligand>
</feature>
<dbReference type="AlphaFoldDB" id="A0A9N8WF11"/>
<evidence type="ECO:0000256" key="2">
    <source>
        <dbReference type="SAM" id="MobiDB-lite"/>
    </source>
</evidence>
<dbReference type="PROSITE" id="PS00107">
    <property type="entry name" value="PROTEIN_KINASE_ATP"/>
    <property type="match status" value="1"/>
</dbReference>
<evidence type="ECO:0000256" key="1">
    <source>
        <dbReference type="PROSITE-ProRule" id="PRU10141"/>
    </source>
</evidence>